<name>A0A7N5P5G3_AILME</name>
<dbReference type="Ensembl" id="ENSAMET00000035457.1">
    <property type="protein sequence ID" value="ENSAMEP00000031381.1"/>
    <property type="gene ID" value="ENSAMEG00000013012.2"/>
</dbReference>
<feature type="region of interest" description="Disordered" evidence="1">
    <location>
        <begin position="404"/>
        <end position="426"/>
    </location>
</feature>
<organism evidence="3 4">
    <name type="scientific">Ailuropoda melanoleuca</name>
    <name type="common">Giant panda</name>
    <dbReference type="NCBI Taxonomy" id="9646"/>
    <lineage>
        <taxon>Eukaryota</taxon>
        <taxon>Metazoa</taxon>
        <taxon>Chordata</taxon>
        <taxon>Craniata</taxon>
        <taxon>Vertebrata</taxon>
        <taxon>Euteleostomi</taxon>
        <taxon>Mammalia</taxon>
        <taxon>Eutheria</taxon>
        <taxon>Laurasiatheria</taxon>
        <taxon>Carnivora</taxon>
        <taxon>Caniformia</taxon>
        <taxon>Ursidae</taxon>
        <taxon>Ailuropoda</taxon>
    </lineage>
</organism>
<dbReference type="InParanoid" id="A0A7N5P5G3"/>
<evidence type="ECO:0000313" key="3">
    <source>
        <dbReference type="Ensembl" id="ENSAMEP00000031381.1"/>
    </source>
</evidence>
<dbReference type="InterPro" id="IPR038950">
    <property type="entry name" value="BEND4"/>
</dbReference>
<reference evidence="3 4" key="1">
    <citation type="journal article" date="2010" name="Nature">
        <title>The sequence and de novo assembly of the giant panda genome.</title>
        <authorList>
            <person name="Li R."/>
            <person name="Fan W."/>
            <person name="Tian G."/>
            <person name="Zhu H."/>
            <person name="He L."/>
            <person name="Cai J."/>
            <person name="Huang Q."/>
            <person name="Cai Q."/>
            <person name="Li B."/>
            <person name="Bai Y."/>
            <person name="Zhang Z."/>
            <person name="Zhang Y."/>
            <person name="Wang W."/>
            <person name="Li J."/>
            <person name="Wei F."/>
            <person name="Li H."/>
            <person name="Jian M."/>
            <person name="Li J."/>
            <person name="Zhang Z."/>
            <person name="Nielsen R."/>
            <person name="Li D."/>
            <person name="Gu W."/>
            <person name="Yang Z."/>
            <person name="Xuan Z."/>
            <person name="Ryder O.A."/>
            <person name="Leung F.C."/>
            <person name="Zhou Y."/>
            <person name="Cao J."/>
            <person name="Sun X."/>
            <person name="Fu Y."/>
            <person name="Fang X."/>
            <person name="Guo X."/>
            <person name="Wang B."/>
            <person name="Hou R."/>
            <person name="Shen F."/>
            <person name="Mu B."/>
            <person name="Ni P."/>
            <person name="Lin R."/>
            <person name="Qian W."/>
            <person name="Wang G."/>
            <person name="Yu C."/>
            <person name="Nie W."/>
            <person name="Wang J."/>
            <person name="Wu Z."/>
            <person name="Liang H."/>
            <person name="Min J."/>
            <person name="Wu Q."/>
            <person name="Cheng S."/>
            <person name="Ruan J."/>
            <person name="Wang M."/>
            <person name="Shi Z."/>
            <person name="Wen M."/>
            <person name="Liu B."/>
            <person name="Ren X."/>
            <person name="Zheng H."/>
            <person name="Dong D."/>
            <person name="Cook K."/>
            <person name="Shan G."/>
            <person name="Zhang H."/>
            <person name="Kosiol C."/>
            <person name="Xie X."/>
            <person name="Lu Z."/>
            <person name="Zheng H."/>
            <person name="Li Y."/>
            <person name="Steiner C.C."/>
            <person name="Lam T.T."/>
            <person name="Lin S."/>
            <person name="Zhang Q."/>
            <person name="Li G."/>
            <person name="Tian J."/>
            <person name="Gong T."/>
            <person name="Liu H."/>
            <person name="Zhang D."/>
            <person name="Fang L."/>
            <person name="Ye C."/>
            <person name="Zhang J."/>
            <person name="Hu W."/>
            <person name="Xu A."/>
            <person name="Ren Y."/>
            <person name="Zhang G."/>
            <person name="Bruford M.W."/>
            <person name="Li Q."/>
            <person name="Ma L."/>
            <person name="Guo Y."/>
            <person name="An N."/>
            <person name="Hu Y."/>
            <person name="Zheng Y."/>
            <person name="Shi Y."/>
            <person name="Li Z."/>
            <person name="Liu Q."/>
            <person name="Chen Y."/>
            <person name="Zhao J."/>
            <person name="Qu N."/>
            <person name="Zhao S."/>
            <person name="Tian F."/>
            <person name="Wang X."/>
            <person name="Wang H."/>
            <person name="Xu L."/>
            <person name="Liu X."/>
            <person name="Vinar T."/>
            <person name="Wang Y."/>
            <person name="Lam T.W."/>
            <person name="Yiu S.M."/>
            <person name="Liu S."/>
            <person name="Zhang H."/>
            <person name="Li D."/>
            <person name="Huang Y."/>
            <person name="Wang X."/>
            <person name="Yang G."/>
            <person name="Jiang Z."/>
            <person name="Wang J."/>
            <person name="Qin N."/>
            <person name="Li L."/>
            <person name="Li J."/>
            <person name="Bolund L."/>
            <person name="Kristiansen K."/>
            <person name="Wong G.K."/>
            <person name="Olson M."/>
            <person name="Zhang X."/>
            <person name="Li S."/>
            <person name="Yang H."/>
            <person name="Wang J."/>
            <person name="Wang J."/>
        </authorList>
    </citation>
    <scope>NUCLEOTIDE SEQUENCE [LARGE SCALE GENOMIC DNA]</scope>
</reference>
<dbReference type="PANTHER" id="PTHR35082:SF1">
    <property type="entry name" value="BEN DOMAIN-CONTAINING PROTEIN 4"/>
    <property type="match status" value="1"/>
</dbReference>
<keyword evidence="4" id="KW-1185">Reference proteome</keyword>
<gene>
    <name evidence="3" type="primary">BEND4</name>
</gene>
<feature type="region of interest" description="Disordered" evidence="1">
    <location>
        <begin position="192"/>
        <end position="389"/>
    </location>
</feature>
<evidence type="ECO:0000256" key="1">
    <source>
        <dbReference type="SAM" id="MobiDB-lite"/>
    </source>
</evidence>
<accession>A0A7N5P5G3</accession>
<feature type="compositionally biased region" description="Low complexity" evidence="1">
    <location>
        <begin position="145"/>
        <end position="156"/>
    </location>
</feature>
<feature type="compositionally biased region" description="Low complexity" evidence="1">
    <location>
        <begin position="326"/>
        <end position="335"/>
    </location>
</feature>
<evidence type="ECO:0000259" key="2">
    <source>
        <dbReference type="PROSITE" id="PS51457"/>
    </source>
</evidence>
<dbReference type="GO" id="GO:0003677">
    <property type="term" value="F:DNA binding"/>
    <property type="evidence" value="ECO:0007669"/>
    <property type="project" value="InterPro"/>
</dbReference>
<evidence type="ECO:0000313" key="4">
    <source>
        <dbReference type="Proteomes" id="UP000008912"/>
    </source>
</evidence>
<feature type="region of interest" description="Disordered" evidence="1">
    <location>
        <begin position="25"/>
        <end position="44"/>
    </location>
</feature>
<dbReference type="AlphaFoldDB" id="A0A7N5P5G3"/>
<feature type="region of interest" description="Disordered" evidence="1">
    <location>
        <begin position="595"/>
        <end position="624"/>
    </location>
</feature>
<dbReference type="GeneTree" id="ENSGT00390000014963"/>
<sequence>NNVKVREPVCSCDLHELKGHVLGVGRPRDAQTTRSDPRSRPSRCSFQKIGGAISEGQNWLQYLLKAHTPGANYYSPLRATPRVWGHVGGARSSFPKPSPARNSKSFKSAPGAPKSRAGRDLALFTRAPSGSGFSLPSPRRRRTPGARTPRAAAVAPGPAPAPIIISRYYPKHLLSTSFLPPGIGEAACQSALGRQPPARGLSDASLSDRRQWRRRRRRRRPRHTPSHSRALGQSRRAGGGGTLGARRPAGRGRATGDRPRGAGWRRRCSRRRRGPASPKSTSSAAPTASSRRSPARDQRWPSATTDPPWWSCRTSGRRRPPPPFAPHAAVSISSSEPPPPQQQFQAQSSYPPGPGRAAAAASSSSPSCTPAASQGHLRTPAPPAASPAASSSSSFAAVVRYGPGPAGSSSAGSDGASLELSAASSSTRRNLTYTGMDAPVQTSRLWHHGLSLGEWLREESNTGPRSSLKSRMILDAFAQQCSRVLSLLNCGGKLLDSNHSQSMISCVKQEGSSYTERQEQCPIGKGVHSQTSDNVDVDMQYMQRKQQTSAFLRVFTDSLQNYLLSGSFPTPNTSSVSEYGHLADVDPLSASPVHTLGGWTSPATSESHGHPSSSTLPEEEEEEEEGYCPRCQELEQEVISLQQENEELRRKLESIPVPCQTVLDYLKTVLQHHNQLLVPQPAEQPTEGSKQLLNNYPVYITSKQWDEAVNSSKKDGRRLLRYLIRFVFTTDELKYSCGLGKRKRSVQSGETGPERRPLDPVKVTCLRGTASFHSVSPSVISFHRIGCGSPVQVFSLYCILVFPAETFIGFMWPISLVSRSSLKNLRLL</sequence>
<feature type="region of interest" description="Disordered" evidence="1">
    <location>
        <begin position="89"/>
        <end position="157"/>
    </location>
</feature>
<feature type="compositionally biased region" description="Basic and acidic residues" evidence="1">
    <location>
        <begin position="26"/>
        <end position="39"/>
    </location>
</feature>
<dbReference type="SMART" id="SM01025">
    <property type="entry name" value="BEN"/>
    <property type="match status" value="1"/>
</dbReference>
<feature type="compositionally biased region" description="Low complexity" evidence="1">
    <location>
        <begin position="275"/>
        <end position="292"/>
    </location>
</feature>
<proteinExistence type="predicted"/>
<feature type="compositionally biased region" description="Low complexity" evidence="1">
    <location>
        <begin position="342"/>
        <end position="373"/>
    </location>
</feature>
<dbReference type="PROSITE" id="PS51457">
    <property type="entry name" value="BEN"/>
    <property type="match status" value="1"/>
</dbReference>
<dbReference type="PANTHER" id="PTHR35082">
    <property type="entry name" value="BEN DOMAIN-CONTAINING PROTEIN 4"/>
    <property type="match status" value="1"/>
</dbReference>
<dbReference type="Proteomes" id="UP000008912">
    <property type="component" value="Unassembled WGS sequence"/>
</dbReference>
<reference evidence="3" key="2">
    <citation type="submission" date="2025-08" db="UniProtKB">
        <authorList>
            <consortium name="Ensembl"/>
        </authorList>
    </citation>
    <scope>IDENTIFICATION</scope>
</reference>
<protein>
    <submittedName>
        <fullName evidence="3">BEN domain containing 4</fullName>
    </submittedName>
</protein>
<feature type="compositionally biased region" description="Basic residues" evidence="1">
    <location>
        <begin position="263"/>
        <end position="274"/>
    </location>
</feature>
<reference evidence="3" key="3">
    <citation type="submission" date="2025-09" db="UniProtKB">
        <authorList>
            <consortium name="Ensembl"/>
        </authorList>
    </citation>
    <scope>IDENTIFICATION</scope>
</reference>
<feature type="compositionally biased region" description="Polar residues" evidence="1">
    <location>
        <begin position="601"/>
        <end position="616"/>
    </location>
</feature>
<feature type="domain" description="BEN" evidence="2">
    <location>
        <begin position="695"/>
        <end position="794"/>
    </location>
</feature>
<dbReference type="InterPro" id="IPR018379">
    <property type="entry name" value="BEN_domain"/>
</dbReference>
<feature type="compositionally biased region" description="Basic residues" evidence="1">
    <location>
        <begin position="211"/>
        <end position="226"/>
    </location>
</feature>